<dbReference type="SUPFAM" id="SSF52799">
    <property type="entry name" value="(Phosphotyrosine protein) phosphatases II"/>
    <property type="match status" value="1"/>
</dbReference>
<protein>
    <submittedName>
        <fullName evidence="2">ADP-ribosylglycohydrolase</fullName>
    </submittedName>
</protein>
<comment type="cofactor">
    <cofactor evidence="1">
        <name>Mg(2+)</name>
        <dbReference type="ChEBI" id="CHEBI:18420"/>
    </cofactor>
    <text evidence="1">Binds 2 magnesium ions per subunit.</text>
</comment>
<evidence type="ECO:0000256" key="1">
    <source>
        <dbReference type="PIRSR" id="PIRSR605502-1"/>
    </source>
</evidence>
<comment type="caution">
    <text evidence="2">The sequence shown here is derived from an EMBL/GenBank/DDBJ whole genome shotgun (WGS) entry which is preliminary data.</text>
</comment>
<name>A0A542ZKQ5_9MICO</name>
<dbReference type="Gene3D" id="3.90.190.10">
    <property type="entry name" value="Protein tyrosine phosphatase superfamily"/>
    <property type="match status" value="1"/>
</dbReference>
<feature type="binding site" evidence="1">
    <location>
        <position position="56"/>
    </location>
    <ligand>
        <name>Mg(2+)</name>
        <dbReference type="ChEBI" id="CHEBI:18420"/>
        <label>1</label>
    </ligand>
</feature>
<dbReference type="AlphaFoldDB" id="A0A542ZKQ5"/>
<evidence type="ECO:0000313" key="3">
    <source>
        <dbReference type="Proteomes" id="UP000319514"/>
    </source>
</evidence>
<sequence length="488" mass="51302">MELTTGQCDRAAGVLLAQACGDALGVPYEFATPPDGEPRMVGGGLGPYVPGEWSDDTQMSLCIARVAARGDLTSAAAQDEVAAAFEGWLHGGASDVGTQTRVVLTQAGRWDGPAAHRLREAAERLHALNGHTAGNGALMRTGVVGLTRLDSRETSARTARSLAELTHTDPLAGDSCVLWSEAVRVAVLEGRFDLISGLDLLPEERRGQWSTWIHEATGVEPKTFSPNGFTVKAFQAAWAAISSTDEGDGSPVHLQRALAAAVHAGDDTDTVAAIAGALLGARYGASAVPTRWRREVHGWPGMRAARDLVSLGIQTARGGVPQGSWPRVEVMATGREPARAVPHPHDPGVLLGTLADLGRTTELGVDAVVSLCRLGTAEAPAAGVAARDHVEVWLVDSNLPSDNAHLDFVLDDAAAAVKLLRAEGRRVLLHCVHAEQRTPSVALRYAVRQGADAREAARAIQTVLPSTRGYGRLWEAATGRLAPVSSRG</sequence>
<feature type="binding site" evidence="1">
    <location>
        <position position="267"/>
    </location>
    <ligand>
        <name>Mg(2+)</name>
        <dbReference type="ChEBI" id="CHEBI:18420"/>
        <label>1</label>
    </ligand>
</feature>
<evidence type="ECO:0000313" key="2">
    <source>
        <dbReference type="EMBL" id="TQL60935.1"/>
    </source>
</evidence>
<feature type="binding site" evidence="1">
    <location>
        <position position="269"/>
    </location>
    <ligand>
        <name>Mg(2+)</name>
        <dbReference type="ChEBI" id="CHEBI:18420"/>
        <label>1</label>
    </ligand>
</feature>
<dbReference type="EMBL" id="VFOQ01000001">
    <property type="protein sequence ID" value="TQL60935.1"/>
    <property type="molecule type" value="Genomic_DNA"/>
</dbReference>
<dbReference type="SUPFAM" id="SSF101478">
    <property type="entry name" value="ADP-ribosylglycohydrolase"/>
    <property type="match status" value="1"/>
</dbReference>
<dbReference type="PANTHER" id="PTHR16222">
    <property type="entry name" value="ADP-RIBOSYLGLYCOHYDROLASE"/>
    <property type="match status" value="1"/>
</dbReference>
<dbReference type="InterPro" id="IPR036705">
    <property type="entry name" value="Ribosyl_crysJ1_sf"/>
</dbReference>
<proteinExistence type="predicted"/>
<dbReference type="InterPro" id="IPR050792">
    <property type="entry name" value="ADP-ribosylglycohydrolase"/>
</dbReference>
<organism evidence="2 3">
    <name type="scientific">Oryzihumus leptocrescens</name>
    <dbReference type="NCBI Taxonomy" id="297536"/>
    <lineage>
        <taxon>Bacteria</taxon>
        <taxon>Bacillati</taxon>
        <taxon>Actinomycetota</taxon>
        <taxon>Actinomycetes</taxon>
        <taxon>Micrococcales</taxon>
        <taxon>Intrasporangiaceae</taxon>
        <taxon>Oryzihumus</taxon>
    </lineage>
</organism>
<keyword evidence="1" id="KW-0479">Metal-binding</keyword>
<keyword evidence="2" id="KW-0378">Hydrolase</keyword>
<reference evidence="2 3" key="1">
    <citation type="submission" date="2019-06" db="EMBL/GenBank/DDBJ databases">
        <title>Sequencing the genomes of 1000 actinobacteria strains.</title>
        <authorList>
            <person name="Klenk H.-P."/>
        </authorList>
    </citation>
    <scope>NUCLEOTIDE SEQUENCE [LARGE SCALE GENOMIC DNA]</scope>
    <source>
        <strain evidence="2 3">DSM 18082</strain>
    </source>
</reference>
<dbReference type="OrthoDB" id="9798107at2"/>
<dbReference type="GO" id="GO:0046872">
    <property type="term" value="F:metal ion binding"/>
    <property type="evidence" value="ECO:0007669"/>
    <property type="project" value="UniProtKB-KW"/>
</dbReference>
<feature type="binding site" evidence="1">
    <location>
        <position position="270"/>
    </location>
    <ligand>
        <name>Mg(2+)</name>
        <dbReference type="ChEBI" id="CHEBI:18420"/>
        <label>1</label>
    </ligand>
</feature>
<dbReference type="PANTHER" id="PTHR16222:SF12">
    <property type="entry name" value="ADP-RIBOSYLGLYCOHYDROLASE-RELATED"/>
    <property type="match status" value="1"/>
</dbReference>
<accession>A0A542ZKQ5</accession>
<keyword evidence="3" id="KW-1185">Reference proteome</keyword>
<dbReference type="GO" id="GO:0016787">
    <property type="term" value="F:hydrolase activity"/>
    <property type="evidence" value="ECO:0007669"/>
    <property type="project" value="UniProtKB-KW"/>
</dbReference>
<dbReference type="Gene3D" id="1.10.4080.10">
    <property type="entry name" value="ADP-ribosylation/Crystallin J1"/>
    <property type="match status" value="1"/>
</dbReference>
<feature type="binding site" evidence="1">
    <location>
        <position position="54"/>
    </location>
    <ligand>
        <name>Mg(2+)</name>
        <dbReference type="ChEBI" id="CHEBI:18420"/>
        <label>1</label>
    </ligand>
</feature>
<keyword evidence="1" id="KW-0460">Magnesium</keyword>
<dbReference type="InterPro" id="IPR029021">
    <property type="entry name" value="Prot-tyrosine_phosphatase-like"/>
</dbReference>
<dbReference type="InterPro" id="IPR005502">
    <property type="entry name" value="Ribosyl_crysJ1"/>
</dbReference>
<feature type="binding site" evidence="1">
    <location>
        <position position="55"/>
    </location>
    <ligand>
        <name>Mg(2+)</name>
        <dbReference type="ChEBI" id="CHEBI:18420"/>
        <label>1</label>
    </ligand>
</feature>
<dbReference type="Pfam" id="PF03747">
    <property type="entry name" value="ADP_ribosyl_GH"/>
    <property type="match status" value="1"/>
</dbReference>
<dbReference type="RefSeq" id="WP_141788773.1">
    <property type="nucleotide sequence ID" value="NZ_VFOQ01000001.1"/>
</dbReference>
<dbReference type="Proteomes" id="UP000319514">
    <property type="component" value="Unassembled WGS sequence"/>
</dbReference>
<gene>
    <name evidence="2" type="ORF">FB474_2335</name>
</gene>